<keyword evidence="5" id="KW-0732">Signal</keyword>
<organism evidence="10 11">
    <name type="scientific">Psychroserpens algicola</name>
    <dbReference type="NCBI Taxonomy" id="1719034"/>
    <lineage>
        <taxon>Bacteria</taxon>
        <taxon>Pseudomonadati</taxon>
        <taxon>Bacteroidota</taxon>
        <taxon>Flavobacteriia</taxon>
        <taxon>Flavobacteriales</taxon>
        <taxon>Flavobacteriaceae</taxon>
        <taxon>Psychroserpens</taxon>
    </lineage>
</organism>
<dbReference type="Gene3D" id="2.40.170.20">
    <property type="entry name" value="TonB-dependent receptor, beta-barrel domain"/>
    <property type="match status" value="1"/>
</dbReference>
<dbReference type="InterPro" id="IPR008969">
    <property type="entry name" value="CarboxyPept-like_regulatory"/>
</dbReference>
<comment type="similarity">
    <text evidence="8">Belongs to the TonB-dependent receptor family.</text>
</comment>
<keyword evidence="7 8" id="KW-0998">Cell outer membrane</keyword>
<proteinExistence type="inferred from homology"/>
<evidence type="ECO:0000259" key="9">
    <source>
        <dbReference type="Pfam" id="PF07715"/>
    </source>
</evidence>
<dbReference type="NCBIfam" id="TIGR04056">
    <property type="entry name" value="OMP_RagA_SusC"/>
    <property type="match status" value="1"/>
</dbReference>
<dbReference type="RefSeq" id="WP_248412221.1">
    <property type="nucleotide sequence ID" value="NZ_JALPQF010000004.1"/>
</dbReference>
<reference evidence="10" key="1">
    <citation type="submission" date="2022-04" db="EMBL/GenBank/DDBJ databases">
        <authorList>
            <person name="Ren T."/>
        </authorList>
    </citation>
    <scope>NUCLEOTIDE SEQUENCE</scope>
    <source>
        <strain evidence="10">F63249</strain>
    </source>
</reference>
<comment type="caution">
    <text evidence="10">The sequence shown here is derived from an EMBL/GenBank/DDBJ whole genome shotgun (WGS) entry which is preliminary data.</text>
</comment>
<comment type="subcellular location">
    <subcellularLocation>
        <location evidence="1 8">Cell outer membrane</location>
        <topology evidence="1 8">Multi-pass membrane protein</topology>
    </subcellularLocation>
</comment>
<dbReference type="InterPro" id="IPR036942">
    <property type="entry name" value="Beta-barrel_TonB_sf"/>
</dbReference>
<dbReference type="SUPFAM" id="SSF49464">
    <property type="entry name" value="Carboxypeptidase regulatory domain-like"/>
    <property type="match status" value="1"/>
</dbReference>
<dbReference type="Gene3D" id="2.170.130.10">
    <property type="entry name" value="TonB-dependent receptor, plug domain"/>
    <property type="match status" value="1"/>
</dbReference>
<evidence type="ECO:0000256" key="6">
    <source>
        <dbReference type="ARBA" id="ARBA00023136"/>
    </source>
</evidence>
<keyword evidence="4 8" id="KW-0812">Transmembrane</keyword>
<dbReference type="EMBL" id="JALPQF010000004">
    <property type="protein sequence ID" value="MCK8480038.1"/>
    <property type="molecule type" value="Genomic_DNA"/>
</dbReference>
<dbReference type="Pfam" id="PF07715">
    <property type="entry name" value="Plug"/>
    <property type="match status" value="1"/>
</dbReference>
<dbReference type="Proteomes" id="UP001203687">
    <property type="component" value="Unassembled WGS sequence"/>
</dbReference>
<evidence type="ECO:0000256" key="5">
    <source>
        <dbReference type="ARBA" id="ARBA00022729"/>
    </source>
</evidence>
<dbReference type="SUPFAM" id="SSF56935">
    <property type="entry name" value="Porins"/>
    <property type="match status" value="1"/>
</dbReference>
<keyword evidence="6 8" id="KW-0472">Membrane</keyword>
<feature type="domain" description="TonB-dependent receptor plug" evidence="9">
    <location>
        <begin position="117"/>
        <end position="244"/>
    </location>
</feature>
<name>A0ABT0H6P4_9FLAO</name>
<keyword evidence="11" id="KW-1185">Reference proteome</keyword>
<gene>
    <name evidence="10" type="ORF">MUY34_05355</name>
</gene>
<evidence type="ECO:0000313" key="10">
    <source>
        <dbReference type="EMBL" id="MCK8480038.1"/>
    </source>
</evidence>
<dbReference type="NCBIfam" id="TIGR04057">
    <property type="entry name" value="SusC_RagA_signa"/>
    <property type="match status" value="1"/>
</dbReference>
<dbReference type="InterPro" id="IPR023996">
    <property type="entry name" value="TonB-dep_OMP_SusC/RagA"/>
</dbReference>
<keyword evidence="3 8" id="KW-1134">Transmembrane beta strand</keyword>
<evidence type="ECO:0000256" key="8">
    <source>
        <dbReference type="PROSITE-ProRule" id="PRU01360"/>
    </source>
</evidence>
<dbReference type="Gene3D" id="2.60.40.1120">
    <property type="entry name" value="Carboxypeptidase-like, regulatory domain"/>
    <property type="match status" value="1"/>
</dbReference>
<evidence type="ECO:0000256" key="2">
    <source>
        <dbReference type="ARBA" id="ARBA00022448"/>
    </source>
</evidence>
<evidence type="ECO:0000256" key="3">
    <source>
        <dbReference type="ARBA" id="ARBA00022452"/>
    </source>
</evidence>
<dbReference type="InterPro" id="IPR012910">
    <property type="entry name" value="Plug_dom"/>
</dbReference>
<dbReference type="PANTHER" id="PTHR30069">
    <property type="entry name" value="TONB-DEPENDENT OUTER MEMBRANE RECEPTOR"/>
    <property type="match status" value="1"/>
</dbReference>
<dbReference type="InterPro" id="IPR023997">
    <property type="entry name" value="TonB-dep_OMP_SusC/RagA_CS"/>
</dbReference>
<evidence type="ECO:0000256" key="1">
    <source>
        <dbReference type="ARBA" id="ARBA00004571"/>
    </source>
</evidence>
<dbReference type="Pfam" id="PF13715">
    <property type="entry name" value="CarbopepD_reg_2"/>
    <property type="match status" value="1"/>
</dbReference>
<dbReference type="PROSITE" id="PS52016">
    <property type="entry name" value="TONB_DEPENDENT_REC_3"/>
    <property type="match status" value="1"/>
</dbReference>
<dbReference type="PANTHER" id="PTHR30069:SF29">
    <property type="entry name" value="HEMOGLOBIN AND HEMOGLOBIN-HAPTOGLOBIN-BINDING PROTEIN 1-RELATED"/>
    <property type="match status" value="1"/>
</dbReference>
<evidence type="ECO:0000256" key="4">
    <source>
        <dbReference type="ARBA" id="ARBA00022692"/>
    </source>
</evidence>
<keyword evidence="2 8" id="KW-0813">Transport</keyword>
<accession>A0ABT0H6P4</accession>
<sequence length="1078" mass="117171">MKTKFNGILTLILVFAVQICFAQEKSISGIVSDESGLPLPGVNIVVQGTTNGTQTDFDGKYTINANQGDVLVFSYVGLKNQSVTVGANNTINVTMQEDASVLDEVIVTAQGIRKEKKALGYAVSTVSSEDIEQKADTDIGKILRGKAAGVRITGTGGVSGSGSNIIIRGFSSITGGNQPLFIVDGVPFDGSTGGANQSSSSSAFQSGNVRSGFADIDPNNIESVSILKGLSATALYGGEGRNGVILITTKSGNEASKKTEVTVSQSVFFNEINLPDYQDTYGGGFQNVYGPFFSNWGAPFSSQETIDNAFRTMLLNNFGVEPSVLFPNRPELDSPTVPYRPIDSQEDFFRTGVISNTSVTVAGGLGDKGTISLAYSHVDDESFIPGNSLNRNNFSLGGSYKMDNKFTVSGKLSFAVTDLVSPFTDASTGSDVSISTAGTGGIASVWNVLYVPRSVTLDTPYQHPTTGESLWYRGGNDRMNPLWVVDNTKDENNTNRVFGNFITSYDFTDWLKLSYRLGIDNTNDRTMRVINKGANDGIHPNGYLQTTSSRFTIWDHSLLANIDAQLSEDFNLQATVGATTQRREFTRDGSESRDQIIFGLQNHLNFVNSSTIIEGTLFASNNTAYQQFSEENNAALYASATVGYKSFLYLNASLRNEWTSTLETENRSQFSPGISASFIPTSAFEGIRSTNGLNYLKLRAGYGTSPGFPGPYNTRGVTSLVPNVFQNAAGNGTTTTSVPNFLPNPALKPELSKEFEFGVDARLLDNRVGFEFTYYNRDTEDQIILRPLAPETGYTSQFTNIGNVINKGFEITADITPVRTDDINWKISGSFSQNKSEVQGLDDGEQILYGGIFSTPANAAINGEQLGVIFGTRILRDDEGNRLVDENGYWIQDPENGIIGDPNPDWFSTINNSFSYKNWTFNMQWEYQSGGDILATTVGALVGRGVVGDFDRSQGIILPGVRQSTGLPNDIQLTATEAYFNNIGFGVDELLVYDASHIRLREASLSYNLPKKWLDKTPFGNVSLTLAGQNLFVRAFNVPKETNYDPELNSLGVGNSQGFDYLTSWNSRRYGMSVKVTF</sequence>
<evidence type="ECO:0000313" key="11">
    <source>
        <dbReference type="Proteomes" id="UP001203687"/>
    </source>
</evidence>
<protein>
    <submittedName>
        <fullName evidence="10">SusC/RagA family TonB-linked outer membrane protein</fullName>
    </submittedName>
</protein>
<evidence type="ECO:0000256" key="7">
    <source>
        <dbReference type="ARBA" id="ARBA00023237"/>
    </source>
</evidence>
<dbReference type="InterPro" id="IPR039426">
    <property type="entry name" value="TonB-dep_rcpt-like"/>
</dbReference>
<dbReference type="InterPro" id="IPR037066">
    <property type="entry name" value="Plug_dom_sf"/>
</dbReference>